<organism evidence="2 3">
    <name type="scientific">Trypanosoma brucei gambiense (strain MHOM/CI/86/DAL972)</name>
    <dbReference type="NCBI Taxonomy" id="679716"/>
    <lineage>
        <taxon>Eukaryota</taxon>
        <taxon>Discoba</taxon>
        <taxon>Euglenozoa</taxon>
        <taxon>Kinetoplastea</taxon>
        <taxon>Metakinetoplastina</taxon>
        <taxon>Trypanosomatida</taxon>
        <taxon>Trypanosomatidae</taxon>
        <taxon>Trypanosoma</taxon>
    </lineage>
</organism>
<evidence type="ECO:0000313" key="3">
    <source>
        <dbReference type="Proteomes" id="UP000002316"/>
    </source>
</evidence>
<evidence type="ECO:0000313" key="2">
    <source>
        <dbReference type="EMBL" id="CBH12819.1"/>
    </source>
</evidence>
<reference evidence="3" key="1">
    <citation type="journal article" date="2010" name="PLoS Negl. Trop. Dis.">
        <title>The genome sequence of Trypanosoma brucei gambiense, causative agent of chronic human african trypanosomiasis.</title>
        <authorList>
            <person name="Jackson A.P."/>
            <person name="Sanders M."/>
            <person name="Berry A."/>
            <person name="McQuillan J."/>
            <person name="Aslett M.A."/>
            <person name="Quail M.A."/>
            <person name="Chukualim B."/>
            <person name="Capewell P."/>
            <person name="MacLeod A."/>
            <person name="Melville S.E."/>
            <person name="Gibson W."/>
            <person name="Barry J.D."/>
            <person name="Berriman M."/>
            <person name="Hertz-Fowler C."/>
        </authorList>
    </citation>
    <scope>NUCLEOTIDE SEQUENCE [LARGE SCALE GENOMIC DNA]</scope>
    <source>
        <strain evidence="3">MHOM/CI/86/DAL972</strain>
    </source>
</reference>
<dbReference type="KEGG" id="tbg:TbgDal_VII7100"/>
<evidence type="ECO:0000256" key="1">
    <source>
        <dbReference type="SAM" id="Phobius"/>
    </source>
</evidence>
<dbReference type="AlphaFoldDB" id="C9ZTT3"/>
<proteinExistence type="predicted"/>
<dbReference type="GeneID" id="23862994"/>
<name>C9ZTT3_TRYB9</name>
<accession>C9ZTT3</accession>
<gene>
    <name evidence="2" type="ORF">TbgDal_VII7100</name>
</gene>
<feature type="transmembrane region" description="Helical" evidence="1">
    <location>
        <begin position="159"/>
        <end position="175"/>
    </location>
</feature>
<keyword evidence="1" id="KW-0812">Transmembrane</keyword>
<dbReference type="Proteomes" id="UP000002316">
    <property type="component" value="Chromosome 7"/>
</dbReference>
<sequence length="177" mass="19882">MAFCAVIKPYRNVPFHSLNITACNAFHILSLVLLPSDPFCPCLILSGGFYSEHYGIYGIRTLMRCCVNGVKRWWINTVRREEVAVCGIRFSKLCLCFLFPNPDFGGVLILVAVAFCVSFPCDPGCHCVASLSVYVIRLFMMGTISFLCVKHNIPLPTHSLLHCFPCVLFFCFIAVKR</sequence>
<dbReference type="RefSeq" id="XP_011775098.1">
    <property type="nucleotide sequence ID" value="XM_011776796.1"/>
</dbReference>
<feature type="transmembrane region" description="Helical" evidence="1">
    <location>
        <begin position="133"/>
        <end position="153"/>
    </location>
</feature>
<feature type="transmembrane region" description="Helical" evidence="1">
    <location>
        <begin position="104"/>
        <end position="121"/>
    </location>
</feature>
<dbReference type="EMBL" id="FN554970">
    <property type="protein sequence ID" value="CBH12819.1"/>
    <property type="molecule type" value="Genomic_DNA"/>
</dbReference>
<protein>
    <submittedName>
        <fullName evidence="2">T. brucei spp.-specific protein</fullName>
    </submittedName>
</protein>
<dbReference type="VEuPathDB" id="TriTrypDB:Tbg972.7.7100"/>
<keyword evidence="1" id="KW-0472">Membrane</keyword>
<keyword evidence="1" id="KW-1133">Transmembrane helix</keyword>